<sequence>MIPFHRPYPLGLEERAHINHRMFKTLSSGMLSNDKYVRRLENNIKYIYNAKYCIATNSCTFGLMMCIKYLDPLSIQVPAFTWYSDLYLLKFLDINIIWRDIDPDTWLMKEHNHVTSLYVHTFGNIGKSIMPHTIYDASHCLGANIPDLGLATVFSLAPTKTITACDGGIILTNDNGLYRQIKEWRDKMGRMSEPNAIIGLEIFKITFYVSRILWYTK</sequence>
<dbReference type="GO" id="GO:0000271">
    <property type="term" value="P:polysaccharide biosynthetic process"/>
    <property type="evidence" value="ECO:0007669"/>
    <property type="project" value="TreeGrafter"/>
</dbReference>
<dbReference type="PANTHER" id="PTHR30244:SF34">
    <property type="entry name" value="DTDP-4-AMINO-4,6-DIDEOXYGALACTOSE TRANSAMINASE"/>
    <property type="match status" value="1"/>
</dbReference>
<name>X0ZFU7_9ZZZZ</name>
<dbReference type="SUPFAM" id="SSF53383">
    <property type="entry name" value="PLP-dependent transferases"/>
    <property type="match status" value="1"/>
</dbReference>
<accession>X0ZFU7</accession>
<gene>
    <name evidence="1" type="ORF">S01H4_18261</name>
</gene>
<dbReference type="Gene3D" id="3.40.640.10">
    <property type="entry name" value="Type I PLP-dependent aspartate aminotransferase-like (Major domain)"/>
    <property type="match status" value="2"/>
</dbReference>
<comment type="caution">
    <text evidence="1">The sequence shown here is derived from an EMBL/GenBank/DDBJ whole genome shotgun (WGS) entry which is preliminary data.</text>
</comment>
<organism evidence="1">
    <name type="scientific">marine sediment metagenome</name>
    <dbReference type="NCBI Taxonomy" id="412755"/>
    <lineage>
        <taxon>unclassified sequences</taxon>
        <taxon>metagenomes</taxon>
        <taxon>ecological metagenomes</taxon>
    </lineage>
</organism>
<proteinExistence type="predicted"/>
<dbReference type="EMBL" id="BART01008087">
    <property type="protein sequence ID" value="GAG68515.1"/>
    <property type="molecule type" value="Genomic_DNA"/>
</dbReference>
<dbReference type="InterPro" id="IPR015424">
    <property type="entry name" value="PyrdxlP-dep_Trfase"/>
</dbReference>
<protein>
    <recommendedName>
        <fullName evidence="2">DegT/DnrJ/EryC1/StrS aminotransferase family protein</fullName>
    </recommendedName>
</protein>
<reference evidence="1" key="1">
    <citation type="journal article" date="2014" name="Front. Microbiol.">
        <title>High frequency of phylogenetically diverse reductive dehalogenase-homologous genes in deep subseafloor sedimentary metagenomes.</title>
        <authorList>
            <person name="Kawai M."/>
            <person name="Futagami T."/>
            <person name="Toyoda A."/>
            <person name="Takaki Y."/>
            <person name="Nishi S."/>
            <person name="Hori S."/>
            <person name="Arai W."/>
            <person name="Tsubouchi T."/>
            <person name="Morono Y."/>
            <person name="Uchiyama I."/>
            <person name="Ito T."/>
            <person name="Fujiyama A."/>
            <person name="Inagaki F."/>
            <person name="Takami H."/>
        </authorList>
    </citation>
    <scope>NUCLEOTIDE SEQUENCE</scope>
    <source>
        <strain evidence="1">Expedition CK06-06</strain>
    </source>
</reference>
<dbReference type="Pfam" id="PF01041">
    <property type="entry name" value="DegT_DnrJ_EryC1"/>
    <property type="match status" value="1"/>
</dbReference>
<evidence type="ECO:0000313" key="1">
    <source>
        <dbReference type="EMBL" id="GAG68515.1"/>
    </source>
</evidence>
<evidence type="ECO:0008006" key="2">
    <source>
        <dbReference type="Google" id="ProtNLM"/>
    </source>
</evidence>
<dbReference type="AlphaFoldDB" id="X0ZFU7"/>
<dbReference type="GO" id="GO:0030170">
    <property type="term" value="F:pyridoxal phosphate binding"/>
    <property type="evidence" value="ECO:0007669"/>
    <property type="project" value="TreeGrafter"/>
</dbReference>
<dbReference type="GO" id="GO:0008483">
    <property type="term" value="F:transaminase activity"/>
    <property type="evidence" value="ECO:0007669"/>
    <property type="project" value="TreeGrafter"/>
</dbReference>
<dbReference type="PANTHER" id="PTHR30244">
    <property type="entry name" value="TRANSAMINASE"/>
    <property type="match status" value="1"/>
</dbReference>
<dbReference type="InterPro" id="IPR000653">
    <property type="entry name" value="DegT/StrS_aminotransferase"/>
</dbReference>
<dbReference type="InterPro" id="IPR015421">
    <property type="entry name" value="PyrdxlP-dep_Trfase_major"/>
</dbReference>